<dbReference type="Proteomes" id="UP000054928">
    <property type="component" value="Unassembled WGS sequence"/>
</dbReference>
<sequence>MILSQILVQTEDYKSNLVDDPKSDLVADPKSNLVDVPKSDLINSYGSYLLVVCDHNSYHDALHINHIVEVEEEIKKAA</sequence>
<dbReference type="EMBL" id="CCYD01000524">
    <property type="protein sequence ID" value="CEG40999.1"/>
    <property type="molecule type" value="Genomic_DNA"/>
</dbReference>
<dbReference type="RefSeq" id="XP_024577368.1">
    <property type="nucleotide sequence ID" value="XM_024726720.1"/>
</dbReference>
<name>A0A0P1AJG6_PLAHL</name>
<proteinExistence type="predicted"/>
<evidence type="ECO:0000313" key="2">
    <source>
        <dbReference type="Proteomes" id="UP000054928"/>
    </source>
</evidence>
<dbReference type="AlphaFoldDB" id="A0A0P1AJG6"/>
<accession>A0A0P1AJG6</accession>
<reference evidence="2" key="1">
    <citation type="submission" date="2014-09" db="EMBL/GenBank/DDBJ databases">
        <authorList>
            <person name="Sharma Rahul"/>
            <person name="Thines Marco"/>
        </authorList>
    </citation>
    <scope>NUCLEOTIDE SEQUENCE [LARGE SCALE GENOMIC DNA]</scope>
</reference>
<protein>
    <submittedName>
        <fullName evidence="1">Uncharacterized protein</fullName>
    </submittedName>
</protein>
<evidence type="ECO:0000313" key="1">
    <source>
        <dbReference type="EMBL" id="CEG40999.1"/>
    </source>
</evidence>
<keyword evidence="2" id="KW-1185">Reference proteome</keyword>
<dbReference type="GeneID" id="36406225"/>
<organism evidence="1 2">
    <name type="scientific">Plasmopara halstedii</name>
    <name type="common">Downy mildew of sunflower</name>
    <dbReference type="NCBI Taxonomy" id="4781"/>
    <lineage>
        <taxon>Eukaryota</taxon>
        <taxon>Sar</taxon>
        <taxon>Stramenopiles</taxon>
        <taxon>Oomycota</taxon>
        <taxon>Peronosporomycetes</taxon>
        <taxon>Peronosporales</taxon>
        <taxon>Peronosporaceae</taxon>
        <taxon>Plasmopara</taxon>
    </lineage>
</organism>